<protein>
    <recommendedName>
        <fullName evidence="3">F-box domain-containing protein</fullName>
    </recommendedName>
</protein>
<dbReference type="Proteomes" id="UP000813427">
    <property type="component" value="Unassembled WGS sequence"/>
</dbReference>
<comment type="caution">
    <text evidence="1">The sequence shown here is derived from an EMBL/GenBank/DDBJ whole genome shotgun (WGS) entry which is preliminary data.</text>
</comment>
<evidence type="ECO:0000313" key="1">
    <source>
        <dbReference type="EMBL" id="KAH7233662.1"/>
    </source>
</evidence>
<accession>A0A8K0RJF6</accession>
<reference evidence="1" key="1">
    <citation type="journal article" date="2021" name="Nat. Commun.">
        <title>Genetic determinants of endophytism in the Arabidopsis root mycobiome.</title>
        <authorList>
            <person name="Mesny F."/>
            <person name="Miyauchi S."/>
            <person name="Thiergart T."/>
            <person name="Pickel B."/>
            <person name="Atanasova L."/>
            <person name="Karlsson M."/>
            <person name="Huettel B."/>
            <person name="Barry K.W."/>
            <person name="Haridas S."/>
            <person name="Chen C."/>
            <person name="Bauer D."/>
            <person name="Andreopoulos W."/>
            <person name="Pangilinan J."/>
            <person name="LaButti K."/>
            <person name="Riley R."/>
            <person name="Lipzen A."/>
            <person name="Clum A."/>
            <person name="Drula E."/>
            <person name="Henrissat B."/>
            <person name="Kohler A."/>
            <person name="Grigoriev I.V."/>
            <person name="Martin F.M."/>
            <person name="Hacquard S."/>
        </authorList>
    </citation>
    <scope>NUCLEOTIDE SEQUENCE</scope>
    <source>
        <strain evidence="1">MPI-SDFR-AT-0068</strain>
    </source>
</reference>
<name>A0A8K0RJF6_9HYPO</name>
<dbReference type="AlphaFoldDB" id="A0A8K0RJF6"/>
<dbReference type="OrthoDB" id="5410873at2759"/>
<organism evidence="1 2">
    <name type="scientific">Fusarium tricinctum</name>
    <dbReference type="NCBI Taxonomy" id="61284"/>
    <lineage>
        <taxon>Eukaryota</taxon>
        <taxon>Fungi</taxon>
        <taxon>Dikarya</taxon>
        <taxon>Ascomycota</taxon>
        <taxon>Pezizomycotina</taxon>
        <taxon>Sordariomycetes</taxon>
        <taxon>Hypocreomycetidae</taxon>
        <taxon>Hypocreales</taxon>
        <taxon>Nectriaceae</taxon>
        <taxon>Fusarium</taxon>
        <taxon>Fusarium tricinctum species complex</taxon>
    </lineage>
</organism>
<evidence type="ECO:0008006" key="3">
    <source>
        <dbReference type="Google" id="ProtNLM"/>
    </source>
</evidence>
<proteinExistence type="predicted"/>
<gene>
    <name evidence="1" type="ORF">BKA59DRAFT_560399</name>
</gene>
<dbReference type="EMBL" id="JAGPXF010000008">
    <property type="protein sequence ID" value="KAH7233662.1"/>
    <property type="molecule type" value="Genomic_DNA"/>
</dbReference>
<evidence type="ECO:0000313" key="2">
    <source>
        <dbReference type="Proteomes" id="UP000813427"/>
    </source>
</evidence>
<sequence length="465" mass="53154">MSKSLLETLPTEVFCMVAEHLSTRYLKNLSLANSAFRIAIVPCLFEVLQVNCPLREDHIAGTVLRKYGACVVELRLNVTFFPNQLEDKSLGRLPKDYLEYIQRYWSDPPASVWARRAVDIPVLHDLIQFKGLPHCKSLTLYTEGDNDFEQSGHMDWDDNGIGTASIYTFYEHEGWEEVDRKEQKYSWRASLRDMYRDVAALSPAKELKVSSFLPRKVSFWQKDEWAGFLGRLRKLTLHPYGGDAGAVWDVNKMPGFNAFFGELSSLMFTHAKELEYLEIVGHKSGFLGSDSLVLEPDTMPALRGLHLENMAVTSILPNFLQGIHKNLSKIHIVKCVALTASSTGEDQPSWASLWMWIREAVPEPKEITCVLPEAPLTWEEAEYAYDDVYVPPQWEPMKVQKLRARLAKERDFYVWPYAQVGKYGGVSGDEVINLEMLEFEEDNYQYRLMVEAVESVGGRCKVVLS</sequence>
<keyword evidence="2" id="KW-1185">Reference proteome</keyword>